<reference evidence="2" key="3">
    <citation type="submission" date="2015-06" db="UniProtKB">
        <authorList>
            <consortium name="EnsemblMetazoa"/>
        </authorList>
    </citation>
    <scope>IDENTIFICATION</scope>
</reference>
<evidence type="ECO:0000313" key="1">
    <source>
        <dbReference type="EMBL" id="ESO11829.1"/>
    </source>
</evidence>
<dbReference type="InParanoid" id="T1EYP8"/>
<dbReference type="AlphaFoldDB" id="T1EYP8"/>
<dbReference type="HOGENOM" id="CLU_2252896_0_0_1"/>
<dbReference type="KEGG" id="hro:HELRODRAFT_166883"/>
<dbReference type="CTD" id="20201698"/>
<protein>
    <submittedName>
        <fullName evidence="1 2">Uncharacterized protein</fullName>
    </submittedName>
</protein>
<sequence length="104" mass="11952">MATLERKQMASTTYIHSGFGYGERYEDGNRILEFAETKITPCHHPPTIYILNVTCIVKPHAIEHLHPDIIIIITESWLRPDHPDGLIAIDGYTPFRKDRPGSRR</sequence>
<reference evidence="3" key="1">
    <citation type="submission" date="2012-12" db="EMBL/GenBank/DDBJ databases">
        <authorList>
            <person name="Hellsten U."/>
            <person name="Grimwood J."/>
            <person name="Chapman J.A."/>
            <person name="Shapiro H."/>
            <person name="Aerts A."/>
            <person name="Otillar R.P."/>
            <person name="Terry A.Y."/>
            <person name="Boore J.L."/>
            <person name="Simakov O."/>
            <person name="Marletaz F."/>
            <person name="Cho S.-J."/>
            <person name="Edsinger-Gonzales E."/>
            <person name="Havlak P."/>
            <person name="Kuo D.-H."/>
            <person name="Larsson T."/>
            <person name="Lv J."/>
            <person name="Arendt D."/>
            <person name="Savage R."/>
            <person name="Osoegawa K."/>
            <person name="de Jong P."/>
            <person name="Lindberg D.R."/>
            <person name="Seaver E.C."/>
            <person name="Weisblat D.A."/>
            <person name="Putnam N.H."/>
            <person name="Grigoriev I.V."/>
            <person name="Rokhsar D.S."/>
        </authorList>
    </citation>
    <scope>NUCLEOTIDE SEQUENCE</scope>
</reference>
<dbReference type="Proteomes" id="UP000015101">
    <property type="component" value="Unassembled WGS sequence"/>
</dbReference>
<reference evidence="1 3" key="2">
    <citation type="journal article" date="2013" name="Nature">
        <title>Insights into bilaterian evolution from three spiralian genomes.</title>
        <authorList>
            <person name="Simakov O."/>
            <person name="Marletaz F."/>
            <person name="Cho S.J."/>
            <person name="Edsinger-Gonzales E."/>
            <person name="Havlak P."/>
            <person name="Hellsten U."/>
            <person name="Kuo D.H."/>
            <person name="Larsson T."/>
            <person name="Lv J."/>
            <person name="Arendt D."/>
            <person name="Savage R."/>
            <person name="Osoegawa K."/>
            <person name="de Jong P."/>
            <person name="Grimwood J."/>
            <person name="Chapman J.A."/>
            <person name="Shapiro H."/>
            <person name="Aerts A."/>
            <person name="Otillar R.P."/>
            <person name="Terry A.Y."/>
            <person name="Boore J.L."/>
            <person name="Grigoriev I.V."/>
            <person name="Lindberg D.R."/>
            <person name="Seaver E.C."/>
            <person name="Weisblat D.A."/>
            <person name="Putnam N.H."/>
            <person name="Rokhsar D.S."/>
        </authorList>
    </citation>
    <scope>NUCLEOTIDE SEQUENCE</scope>
</reference>
<dbReference type="GeneID" id="20201698"/>
<dbReference type="EnsemblMetazoa" id="HelroT166883">
    <property type="protein sequence ID" value="HelroP166883"/>
    <property type="gene ID" value="HelroG166883"/>
</dbReference>
<organism evidence="2 3">
    <name type="scientific">Helobdella robusta</name>
    <name type="common">Californian leech</name>
    <dbReference type="NCBI Taxonomy" id="6412"/>
    <lineage>
        <taxon>Eukaryota</taxon>
        <taxon>Metazoa</taxon>
        <taxon>Spiralia</taxon>
        <taxon>Lophotrochozoa</taxon>
        <taxon>Annelida</taxon>
        <taxon>Clitellata</taxon>
        <taxon>Hirudinea</taxon>
        <taxon>Rhynchobdellida</taxon>
        <taxon>Glossiphoniidae</taxon>
        <taxon>Helobdella</taxon>
    </lineage>
</organism>
<dbReference type="EMBL" id="AMQM01002588">
    <property type="status" value="NOT_ANNOTATED_CDS"/>
    <property type="molecule type" value="Genomic_DNA"/>
</dbReference>
<accession>T1EYP8</accession>
<evidence type="ECO:0000313" key="2">
    <source>
        <dbReference type="EnsemblMetazoa" id="HelroP166883"/>
    </source>
</evidence>
<keyword evidence="3" id="KW-1185">Reference proteome</keyword>
<evidence type="ECO:0000313" key="3">
    <source>
        <dbReference type="Proteomes" id="UP000015101"/>
    </source>
</evidence>
<gene>
    <name evidence="2" type="primary">20201698</name>
    <name evidence="1" type="ORF">HELRODRAFT_166883</name>
</gene>
<name>T1EYP8_HELRO</name>
<dbReference type="RefSeq" id="XP_009010317.1">
    <property type="nucleotide sequence ID" value="XM_009012069.1"/>
</dbReference>
<proteinExistence type="predicted"/>
<dbReference type="EMBL" id="KB095812">
    <property type="protein sequence ID" value="ESO11829.1"/>
    <property type="molecule type" value="Genomic_DNA"/>
</dbReference>